<dbReference type="AlphaFoldDB" id="A0A6G0WTA5"/>
<reference evidence="1 2" key="1">
    <citation type="submission" date="2019-07" db="EMBL/GenBank/DDBJ databases">
        <title>Genomics analysis of Aphanomyces spp. identifies a new class of oomycete effector associated with host adaptation.</title>
        <authorList>
            <person name="Gaulin E."/>
        </authorList>
    </citation>
    <scope>NUCLEOTIDE SEQUENCE [LARGE SCALE GENOMIC DNA]</scope>
    <source>
        <strain evidence="1 2">ATCC 201684</strain>
    </source>
</reference>
<protein>
    <submittedName>
        <fullName evidence="1">Uncharacterized protein</fullName>
    </submittedName>
</protein>
<comment type="caution">
    <text evidence="1">The sequence shown here is derived from an EMBL/GenBank/DDBJ whole genome shotgun (WGS) entry which is preliminary data.</text>
</comment>
<keyword evidence="2" id="KW-1185">Reference proteome</keyword>
<dbReference type="EMBL" id="VJMJ01000153">
    <property type="protein sequence ID" value="KAF0730676.1"/>
    <property type="molecule type" value="Genomic_DNA"/>
</dbReference>
<accession>A0A6G0WTA5</accession>
<name>A0A6G0WTA5_9STRA</name>
<sequence>MSMTSFLIRRISRENDELKEQQQQLQQQQQPRRHNIQNVSECHQLIQQFQSAQQTQVPVECRDLLHQSNQLNDRQIHPIAMRRRLTRNVQDDFDRSA</sequence>
<dbReference type="Proteomes" id="UP000481153">
    <property type="component" value="Unassembled WGS sequence"/>
</dbReference>
<evidence type="ECO:0000313" key="1">
    <source>
        <dbReference type="EMBL" id="KAF0730676.1"/>
    </source>
</evidence>
<evidence type="ECO:0000313" key="2">
    <source>
        <dbReference type="Proteomes" id="UP000481153"/>
    </source>
</evidence>
<organism evidence="1 2">
    <name type="scientific">Aphanomyces euteiches</name>
    <dbReference type="NCBI Taxonomy" id="100861"/>
    <lineage>
        <taxon>Eukaryota</taxon>
        <taxon>Sar</taxon>
        <taxon>Stramenopiles</taxon>
        <taxon>Oomycota</taxon>
        <taxon>Saprolegniomycetes</taxon>
        <taxon>Saprolegniales</taxon>
        <taxon>Verrucalvaceae</taxon>
        <taxon>Aphanomyces</taxon>
    </lineage>
</organism>
<proteinExistence type="predicted"/>
<gene>
    <name evidence="1" type="ORF">Ae201684_012095</name>
</gene>